<dbReference type="GO" id="GO:0003677">
    <property type="term" value="F:DNA binding"/>
    <property type="evidence" value="ECO:0007669"/>
    <property type="project" value="UniProtKB-KW"/>
</dbReference>
<evidence type="ECO:0000313" key="10">
    <source>
        <dbReference type="Proteomes" id="UP000409147"/>
    </source>
</evidence>
<dbReference type="Proteomes" id="UP000409147">
    <property type="component" value="Unassembled WGS sequence"/>
</dbReference>
<evidence type="ECO:0000256" key="2">
    <source>
        <dbReference type="ARBA" id="ARBA00023015"/>
    </source>
</evidence>
<dbReference type="InterPro" id="IPR036388">
    <property type="entry name" value="WH-like_DNA-bd_sf"/>
</dbReference>
<evidence type="ECO:0000259" key="6">
    <source>
        <dbReference type="Pfam" id="PF04542"/>
    </source>
</evidence>
<gene>
    <name evidence="7" type="ORF">ERS852394_03138</name>
    <name evidence="8" type="ORF">ROSSTS7063_02000</name>
</gene>
<dbReference type="GO" id="GO:0006352">
    <property type="term" value="P:DNA-templated transcription initiation"/>
    <property type="evidence" value="ECO:0007669"/>
    <property type="project" value="InterPro"/>
</dbReference>
<dbReference type="Proteomes" id="UP000095409">
    <property type="component" value="Unassembled WGS sequence"/>
</dbReference>
<feature type="domain" description="RNA polymerase sigma-70 region 2" evidence="6">
    <location>
        <begin position="60"/>
        <end position="119"/>
    </location>
</feature>
<dbReference type="InterPro" id="IPR013324">
    <property type="entry name" value="RNA_pol_sigma_r3/r4-like"/>
</dbReference>
<dbReference type="InterPro" id="IPR013325">
    <property type="entry name" value="RNA_pol_sigma_r2"/>
</dbReference>
<dbReference type="NCBIfam" id="TIGR02937">
    <property type="entry name" value="sigma70-ECF"/>
    <property type="match status" value="1"/>
</dbReference>
<dbReference type="Gene3D" id="1.10.1740.10">
    <property type="match status" value="1"/>
</dbReference>
<reference evidence="8 10" key="2">
    <citation type="submission" date="2019-07" db="EMBL/GenBank/DDBJ databases">
        <authorList>
            <person name="Hibberd C M."/>
            <person name="Gehrig L. J."/>
            <person name="Chang H.-W."/>
            <person name="Venkatesh S."/>
        </authorList>
    </citation>
    <scope>NUCLEOTIDE SEQUENCE [LARGE SCALE GENOMIC DNA]</scope>
    <source>
        <strain evidence="8">Ruminococcus_obeum_SSTS_Bg7063</strain>
    </source>
</reference>
<dbReference type="PANTHER" id="PTHR43133">
    <property type="entry name" value="RNA POLYMERASE ECF-TYPE SIGMA FACTO"/>
    <property type="match status" value="1"/>
</dbReference>
<evidence type="ECO:0000256" key="1">
    <source>
        <dbReference type="ARBA" id="ARBA00010641"/>
    </source>
</evidence>
<dbReference type="InterPro" id="IPR014284">
    <property type="entry name" value="RNA_pol_sigma-70_dom"/>
</dbReference>
<evidence type="ECO:0000313" key="7">
    <source>
        <dbReference type="EMBL" id="CUO83495.1"/>
    </source>
</evidence>
<keyword evidence="4" id="KW-0238">DNA-binding</keyword>
<dbReference type="SUPFAM" id="SSF88946">
    <property type="entry name" value="Sigma2 domain of RNA polymerase sigma factors"/>
    <property type="match status" value="1"/>
</dbReference>
<keyword evidence="10" id="KW-1185">Reference proteome</keyword>
<dbReference type="SUPFAM" id="SSF88659">
    <property type="entry name" value="Sigma3 and sigma4 domains of RNA polymerase sigma factors"/>
    <property type="match status" value="1"/>
</dbReference>
<dbReference type="InterPro" id="IPR039425">
    <property type="entry name" value="RNA_pol_sigma-70-like"/>
</dbReference>
<dbReference type="EMBL" id="CABHNB010000030">
    <property type="protein sequence ID" value="VUX10676.1"/>
    <property type="molecule type" value="Genomic_DNA"/>
</dbReference>
<evidence type="ECO:0000256" key="5">
    <source>
        <dbReference type="ARBA" id="ARBA00023163"/>
    </source>
</evidence>
<proteinExistence type="inferred from homology"/>
<evidence type="ECO:0000256" key="3">
    <source>
        <dbReference type="ARBA" id="ARBA00023082"/>
    </source>
</evidence>
<dbReference type="InterPro" id="IPR007627">
    <property type="entry name" value="RNA_pol_sigma70_r2"/>
</dbReference>
<evidence type="ECO:0000313" key="9">
    <source>
        <dbReference type="Proteomes" id="UP000095409"/>
    </source>
</evidence>
<dbReference type="AlphaFoldDB" id="A0A174IEK8"/>
<keyword evidence="3" id="KW-0731">Sigma factor</keyword>
<evidence type="ECO:0000256" key="4">
    <source>
        <dbReference type="ARBA" id="ARBA00023125"/>
    </source>
</evidence>
<dbReference type="Gene3D" id="1.10.10.10">
    <property type="entry name" value="Winged helix-like DNA-binding domain superfamily/Winged helix DNA-binding domain"/>
    <property type="match status" value="1"/>
</dbReference>
<comment type="similarity">
    <text evidence="1">Belongs to the sigma-70 factor family. ECF subfamily.</text>
</comment>
<sequence length="219" mass="26282">MLLFHVIIQKNINFLRRSSKKYDFIIENIFEEVNIIDDIKIIELYFERNEQAIKETDIKYGKFCRNMAYKILNNHQDSEECVNTTYLEMWDRIPPTRPAKFKAYISRIVRSTSVDRVRHLTAKKRSADMVMALDELTDVLPDERYAPGRNDEEIGKLISIFLREQKEEVHRVFVLKYFYFESNRAIAEKYGFTERKVTNMLARTRNKLKKYLIEEGIYI</sequence>
<organism evidence="7 9">
    <name type="scientific">Blautia obeum</name>
    <dbReference type="NCBI Taxonomy" id="40520"/>
    <lineage>
        <taxon>Bacteria</taxon>
        <taxon>Bacillati</taxon>
        <taxon>Bacillota</taxon>
        <taxon>Clostridia</taxon>
        <taxon>Lachnospirales</taxon>
        <taxon>Lachnospiraceae</taxon>
        <taxon>Blautia</taxon>
    </lineage>
</organism>
<reference evidence="7 9" key="1">
    <citation type="submission" date="2015-09" db="EMBL/GenBank/DDBJ databases">
        <authorList>
            <consortium name="Pathogen Informatics"/>
        </authorList>
    </citation>
    <scope>NUCLEOTIDE SEQUENCE [LARGE SCALE GENOMIC DNA]</scope>
    <source>
        <strain evidence="7 9">2789STDY5608837</strain>
    </source>
</reference>
<dbReference type="Pfam" id="PF04542">
    <property type="entry name" value="Sigma70_r2"/>
    <property type="match status" value="1"/>
</dbReference>
<name>A0A174IEK8_9FIRM</name>
<dbReference type="GO" id="GO:0016987">
    <property type="term" value="F:sigma factor activity"/>
    <property type="evidence" value="ECO:0007669"/>
    <property type="project" value="UniProtKB-KW"/>
</dbReference>
<accession>A0A174IEK8</accession>
<keyword evidence="5" id="KW-0804">Transcription</keyword>
<protein>
    <submittedName>
        <fullName evidence="7">RNA polymerase factor sigma-70</fullName>
    </submittedName>
</protein>
<keyword evidence="2" id="KW-0805">Transcription regulation</keyword>
<evidence type="ECO:0000313" key="8">
    <source>
        <dbReference type="EMBL" id="VUX10676.1"/>
    </source>
</evidence>
<dbReference type="EMBL" id="CYZD01000032">
    <property type="protein sequence ID" value="CUO83495.1"/>
    <property type="molecule type" value="Genomic_DNA"/>
</dbReference>
<dbReference type="PANTHER" id="PTHR43133:SF8">
    <property type="entry name" value="RNA POLYMERASE SIGMA FACTOR HI_1459-RELATED"/>
    <property type="match status" value="1"/>
</dbReference>